<accession>A0A1B2ESM1</accession>
<name>A0A1B2ESM1_9HYPH</name>
<feature type="region of interest" description="Disordered" evidence="1">
    <location>
        <begin position="60"/>
        <end position="108"/>
    </location>
</feature>
<dbReference type="AlphaFoldDB" id="A0A1B2ESM1"/>
<sequence length="108" mass="11825">MPPFSWTIMPKGSINILSWQLTDDGASGIVPRVPDDPPHPEISMLPRFETILMMYGADSTTNRRHHGGWQRKGPAREPEFQGGPMNSQPMASVIPALGQVNSPSLSDC</sequence>
<reference evidence="2" key="1">
    <citation type="submission" date="2016-07" db="EMBL/GenBank/DDBJ databases">
        <title>Microvirga ossetica sp. nov. a new species of rhizobia isolated from root nodules of the legume species Vicia alpestris Steven originated from North Ossetia region in the Caucasus.</title>
        <authorList>
            <person name="Safronova V.I."/>
            <person name="Kuznetsova I.G."/>
            <person name="Sazanova A.L."/>
            <person name="Belimov A."/>
            <person name="Andronov E."/>
            <person name="Osledkin Y.S."/>
            <person name="Onishchuk O.P."/>
            <person name="Kurchak O.N."/>
            <person name="Shaposhnikov A.I."/>
            <person name="Willems A."/>
            <person name="Tikhonovich I.A."/>
        </authorList>
    </citation>
    <scope>NUCLEOTIDE SEQUENCE [LARGE SCALE GENOMIC DNA]</scope>
    <source>
        <strain evidence="2">V5/3M</strain>
        <plasmid evidence="2">unnamed1</plasmid>
    </source>
</reference>
<protein>
    <submittedName>
        <fullName evidence="2">Uncharacterized protein</fullName>
    </submittedName>
</protein>
<dbReference type="KEGG" id="moc:BB934_31790"/>
<dbReference type="EMBL" id="CP016617">
    <property type="protein sequence ID" value="ANY82822.1"/>
    <property type="molecule type" value="Genomic_DNA"/>
</dbReference>
<geneLocation type="plasmid" evidence="2">
    <name>unnamed1</name>
</geneLocation>
<proteinExistence type="predicted"/>
<evidence type="ECO:0000256" key="1">
    <source>
        <dbReference type="SAM" id="MobiDB-lite"/>
    </source>
</evidence>
<evidence type="ECO:0000313" key="2">
    <source>
        <dbReference type="EMBL" id="ANY82822.1"/>
    </source>
</evidence>
<gene>
    <name evidence="2" type="ORF">BB934_31790</name>
</gene>
<keyword evidence="2" id="KW-0614">Plasmid</keyword>
<organism evidence="2">
    <name type="scientific">Microvirga ossetica</name>
    <dbReference type="NCBI Taxonomy" id="1882682"/>
    <lineage>
        <taxon>Bacteria</taxon>
        <taxon>Pseudomonadati</taxon>
        <taxon>Pseudomonadota</taxon>
        <taxon>Alphaproteobacteria</taxon>
        <taxon>Hyphomicrobiales</taxon>
        <taxon>Methylobacteriaceae</taxon>
        <taxon>Microvirga</taxon>
    </lineage>
</organism>
<feature type="compositionally biased region" description="Polar residues" evidence="1">
    <location>
        <begin position="99"/>
        <end position="108"/>
    </location>
</feature>